<dbReference type="RefSeq" id="WP_126611609.1">
    <property type="nucleotide sequence ID" value="NZ_CP034562.1"/>
</dbReference>
<dbReference type="InterPro" id="IPR025345">
    <property type="entry name" value="DUF4249"/>
</dbReference>
<organism evidence="1 2">
    <name type="scientific">Flammeovirga pectinis</name>
    <dbReference type="NCBI Taxonomy" id="2494373"/>
    <lineage>
        <taxon>Bacteria</taxon>
        <taxon>Pseudomonadati</taxon>
        <taxon>Bacteroidota</taxon>
        <taxon>Cytophagia</taxon>
        <taxon>Cytophagales</taxon>
        <taxon>Flammeovirgaceae</taxon>
        <taxon>Flammeovirga</taxon>
    </lineage>
</organism>
<keyword evidence="2" id="KW-1185">Reference proteome</keyword>
<evidence type="ECO:0000313" key="2">
    <source>
        <dbReference type="Proteomes" id="UP000267268"/>
    </source>
</evidence>
<evidence type="ECO:0000313" key="1">
    <source>
        <dbReference type="EMBL" id="AZQ61288.1"/>
    </source>
</evidence>
<gene>
    <name evidence="1" type="ORF">EI427_03335</name>
</gene>
<dbReference type="PROSITE" id="PS51257">
    <property type="entry name" value="PROKAR_LIPOPROTEIN"/>
    <property type="match status" value="1"/>
</dbReference>
<dbReference type="Proteomes" id="UP000267268">
    <property type="component" value="Chromosome 1"/>
</dbReference>
<dbReference type="Pfam" id="PF14054">
    <property type="entry name" value="DUF4249"/>
    <property type="match status" value="1"/>
</dbReference>
<dbReference type="KEGG" id="fll:EI427_03335"/>
<reference evidence="1 2" key="1">
    <citation type="submission" date="2018-12" db="EMBL/GenBank/DDBJ databases">
        <title>Flammeovirga pectinis sp. nov., isolated from the gut of the Korean scallop, Patinopecten yessoensis.</title>
        <authorList>
            <person name="Bae J.-W."/>
            <person name="Jeong Y.-S."/>
            <person name="Kang W."/>
        </authorList>
    </citation>
    <scope>NUCLEOTIDE SEQUENCE [LARGE SCALE GENOMIC DNA]</scope>
    <source>
        <strain evidence="1 2">L12M1</strain>
    </source>
</reference>
<dbReference type="AlphaFoldDB" id="A0A3Q9FLG3"/>
<sequence>MNKYSIFFLLFLISFYSCEEPIVLDLPEGHPRTTIDANVSSSQFISRVILSKSLSFNTVGGFPAIENATVVLDKKNSSESFNFSLQVSNPTGAVYIAPTDMKLINGDSYDFFVYLPGNLAEEDTIYQAEMTVPSKVLIDSIRFVEDDNSFNSYLLRIYFTDIKNIRNFYSWRVSRKRNGNFEELNTSKVPLFSDVGVDGKSVHIEYTQTSFLPTDTLQVHFKSIQNETYEYYVTLNNIIDVSGTNNTVENPPSNFISSAGDLSYGFFSLESVEDSDILVVKDSLL</sequence>
<proteinExistence type="predicted"/>
<dbReference type="OrthoDB" id="637707at2"/>
<accession>A0A3Q9FLG3</accession>
<protein>
    <submittedName>
        <fullName evidence="1">DUF4249 domain-containing protein</fullName>
    </submittedName>
</protein>
<dbReference type="EMBL" id="CP034562">
    <property type="protein sequence ID" value="AZQ61288.1"/>
    <property type="molecule type" value="Genomic_DNA"/>
</dbReference>
<name>A0A3Q9FLG3_9BACT</name>